<organism evidence="1 2">
    <name type="scientific">Chenggangzhangella methanolivorans</name>
    <dbReference type="NCBI Taxonomy" id="1437009"/>
    <lineage>
        <taxon>Bacteria</taxon>
        <taxon>Pseudomonadati</taxon>
        <taxon>Pseudomonadota</taxon>
        <taxon>Alphaproteobacteria</taxon>
        <taxon>Hyphomicrobiales</taxon>
        <taxon>Methylopilaceae</taxon>
        <taxon>Chenggangzhangella</taxon>
    </lineage>
</organism>
<evidence type="ECO:0000313" key="2">
    <source>
        <dbReference type="Proteomes" id="UP000825701"/>
    </source>
</evidence>
<accession>A0A9E6R7N7</accession>
<dbReference type="RefSeq" id="WP_261401281.1">
    <property type="nucleotide sequence ID" value="NZ_CP081869.1"/>
</dbReference>
<keyword evidence="2" id="KW-1185">Reference proteome</keyword>
<dbReference type="KEGG" id="cmet:K6K41_14780"/>
<dbReference type="EMBL" id="CP081869">
    <property type="protein sequence ID" value="QZN98373.1"/>
    <property type="molecule type" value="Genomic_DNA"/>
</dbReference>
<dbReference type="Proteomes" id="UP000825701">
    <property type="component" value="Chromosome"/>
</dbReference>
<reference evidence="1" key="1">
    <citation type="submission" date="2021-08" db="EMBL/GenBank/DDBJ databases">
        <authorList>
            <person name="Zhang H."/>
            <person name="Xu M."/>
            <person name="Yu Z."/>
            <person name="Yang L."/>
            <person name="Cai Y."/>
        </authorList>
    </citation>
    <scope>NUCLEOTIDE SEQUENCE</scope>
    <source>
        <strain evidence="1">CHL1</strain>
    </source>
</reference>
<name>A0A9E6R7N7_9HYPH</name>
<gene>
    <name evidence="1" type="ORF">K6K41_14780</name>
</gene>
<evidence type="ECO:0000313" key="1">
    <source>
        <dbReference type="EMBL" id="QZN98373.1"/>
    </source>
</evidence>
<sequence>MELRPGDVVRIWDRSTTPEKVKRHICVCPEAQLFLRINSKAYWPPYHVLYADECDFLDHDSYVELQQLWHHVRSEVRSVEIIGRLTSRQTDALCESAAAAPTLNANQRDLIRDRLAPTDGA</sequence>
<dbReference type="AlphaFoldDB" id="A0A9E6R7N7"/>
<proteinExistence type="predicted"/>
<protein>
    <submittedName>
        <fullName evidence="1">Uncharacterized protein</fullName>
    </submittedName>
</protein>